<evidence type="ECO:0000313" key="1">
    <source>
        <dbReference type="EMBL" id="KAJ0197851.1"/>
    </source>
</evidence>
<organism evidence="1 2">
    <name type="scientific">Lactuca sativa</name>
    <name type="common">Garden lettuce</name>
    <dbReference type="NCBI Taxonomy" id="4236"/>
    <lineage>
        <taxon>Eukaryota</taxon>
        <taxon>Viridiplantae</taxon>
        <taxon>Streptophyta</taxon>
        <taxon>Embryophyta</taxon>
        <taxon>Tracheophyta</taxon>
        <taxon>Spermatophyta</taxon>
        <taxon>Magnoliopsida</taxon>
        <taxon>eudicotyledons</taxon>
        <taxon>Gunneridae</taxon>
        <taxon>Pentapetalae</taxon>
        <taxon>asterids</taxon>
        <taxon>campanulids</taxon>
        <taxon>Asterales</taxon>
        <taxon>Asteraceae</taxon>
        <taxon>Cichorioideae</taxon>
        <taxon>Cichorieae</taxon>
        <taxon>Lactucinae</taxon>
        <taxon>Lactuca</taxon>
    </lineage>
</organism>
<dbReference type="AlphaFoldDB" id="A0A9R1V1L8"/>
<dbReference type="EMBL" id="NBSK02000007">
    <property type="protein sequence ID" value="KAJ0197851.1"/>
    <property type="molecule type" value="Genomic_DNA"/>
</dbReference>
<evidence type="ECO:0000313" key="2">
    <source>
        <dbReference type="Proteomes" id="UP000235145"/>
    </source>
</evidence>
<proteinExistence type="predicted"/>
<name>A0A9R1V1L8_LACSA</name>
<gene>
    <name evidence="1" type="ORF">LSAT_V11C700353760</name>
</gene>
<protein>
    <submittedName>
        <fullName evidence="1">Uncharacterized protein</fullName>
    </submittedName>
</protein>
<comment type="caution">
    <text evidence="1">The sequence shown here is derived from an EMBL/GenBank/DDBJ whole genome shotgun (WGS) entry which is preliminary data.</text>
</comment>
<reference evidence="1 2" key="1">
    <citation type="journal article" date="2017" name="Nat. Commun.">
        <title>Genome assembly with in vitro proximity ligation data and whole-genome triplication in lettuce.</title>
        <authorList>
            <person name="Reyes-Chin-Wo S."/>
            <person name="Wang Z."/>
            <person name="Yang X."/>
            <person name="Kozik A."/>
            <person name="Arikit S."/>
            <person name="Song C."/>
            <person name="Xia L."/>
            <person name="Froenicke L."/>
            <person name="Lavelle D.O."/>
            <person name="Truco M.J."/>
            <person name="Xia R."/>
            <person name="Zhu S."/>
            <person name="Xu C."/>
            <person name="Xu H."/>
            <person name="Xu X."/>
            <person name="Cox K."/>
            <person name="Korf I."/>
            <person name="Meyers B.C."/>
            <person name="Michelmore R.W."/>
        </authorList>
    </citation>
    <scope>NUCLEOTIDE SEQUENCE [LARGE SCALE GENOMIC DNA]</scope>
    <source>
        <strain evidence="2">cv. Salinas</strain>
        <tissue evidence="1">Seedlings</tissue>
    </source>
</reference>
<accession>A0A9R1V1L8</accession>
<sequence length="132" mass="14549">MEGLHIALEDAVVEGVFLGAPMGSDEGALWIKIVKFCHGEGGGFLDDSRIESGWGVWQKIVGSINLHKSGCIPSNSIHRCSVVGQVWSRVGHWFHLDLPVFSSIHEVVDWVDFRPTVHLECSIVESVFIVVI</sequence>
<keyword evidence="2" id="KW-1185">Reference proteome</keyword>
<dbReference type="Proteomes" id="UP000235145">
    <property type="component" value="Unassembled WGS sequence"/>
</dbReference>